<gene>
    <name evidence="1" type="ORF">LP422_19590</name>
</gene>
<sequence>MPRYITTTSRDGIAHVRLARPDKLNALTLDMLDDWPRPPTDSPLTVGSVRSFSRARATPSAPASTSAPR</sequence>
<reference evidence="1" key="1">
    <citation type="submission" date="2021-11" db="EMBL/GenBank/DDBJ databases">
        <title>Study of the species diversity of bacterial strains isolated from a unique natural object - Shulgan-Tash cave (Bashkiria).</title>
        <authorList>
            <person name="Sazanova A.L."/>
            <person name="Chirak E.R."/>
            <person name="Safronova V.I."/>
        </authorList>
    </citation>
    <scope>NUCLEOTIDE SEQUENCE</scope>
    <source>
        <strain evidence="1">P1</strain>
    </source>
</reference>
<proteinExistence type="predicted"/>
<dbReference type="EMBL" id="CP087977">
    <property type="protein sequence ID" value="UUZ44546.1"/>
    <property type="molecule type" value="Genomic_DNA"/>
</dbReference>
<organism evidence="1 2">
    <name type="scientific">Janibacter limosus</name>
    <dbReference type="NCBI Taxonomy" id="53458"/>
    <lineage>
        <taxon>Bacteria</taxon>
        <taxon>Bacillati</taxon>
        <taxon>Actinomycetota</taxon>
        <taxon>Actinomycetes</taxon>
        <taxon>Micrococcales</taxon>
        <taxon>Intrasporangiaceae</taxon>
        <taxon>Janibacter</taxon>
    </lineage>
</organism>
<evidence type="ECO:0000313" key="2">
    <source>
        <dbReference type="Proteomes" id="UP001059663"/>
    </source>
</evidence>
<dbReference type="Proteomes" id="UP001059663">
    <property type="component" value="Chromosome"/>
</dbReference>
<name>A0AC61U3G7_9MICO</name>
<evidence type="ECO:0000313" key="1">
    <source>
        <dbReference type="EMBL" id="UUZ44546.1"/>
    </source>
</evidence>
<protein>
    <submittedName>
        <fullName evidence="1">Uncharacterized protein</fullName>
    </submittedName>
</protein>
<accession>A0AC61U3G7</accession>